<sequence length="76" mass="8089">MLDDFVEVHEDHAVGDRLGEFDLGLGLWLGSVVMMFGCVVALVYGVDADGKGLEEIAAPLNKADRNRAVGEAAETI</sequence>
<feature type="transmembrane region" description="Helical" evidence="1">
    <location>
        <begin position="25"/>
        <end position="46"/>
    </location>
</feature>
<gene>
    <name evidence="2" type="ORF">A6A40_14315</name>
</gene>
<keyword evidence="1" id="KW-1133">Transmembrane helix</keyword>
<dbReference type="KEGG" id="ahu:A6A40_14315"/>
<evidence type="ECO:0000256" key="1">
    <source>
        <dbReference type="SAM" id="Phobius"/>
    </source>
</evidence>
<dbReference type="EMBL" id="CP015285">
    <property type="protein sequence ID" value="ANC92949.1"/>
    <property type="molecule type" value="Genomic_DNA"/>
</dbReference>
<keyword evidence="1" id="KW-0472">Membrane</keyword>
<keyword evidence="1" id="KW-0812">Transmembrane</keyword>
<name>A0A160JIH1_9PROT</name>
<organism evidence="2 3">
    <name type="scientific">Azospirillum humicireducens</name>
    <dbReference type="NCBI Taxonomy" id="1226968"/>
    <lineage>
        <taxon>Bacteria</taxon>
        <taxon>Pseudomonadati</taxon>
        <taxon>Pseudomonadota</taxon>
        <taxon>Alphaproteobacteria</taxon>
        <taxon>Rhodospirillales</taxon>
        <taxon>Azospirillaceae</taxon>
        <taxon>Azospirillum</taxon>
    </lineage>
</organism>
<reference evidence="2 3" key="1">
    <citation type="journal article" date="2013" name="Int. J. Syst. Evol. Microbiol.">
        <title>Azospirillum humicireducens sp. nov., a nitrogen-fixing bacterium isolated from a microbial fuel cell.</title>
        <authorList>
            <person name="Zhou S."/>
            <person name="Han L."/>
            <person name="Wang Y."/>
            <person name="Yang G."/>
            <person name="Zhuang L."/>
            <person name="Hu P."/>
        </authorList>
    </citation>
    <scope>NUCLEOTIDE SEQUENCE [LARGE SCALE GENOMIC DNA]</scope>
    <source>
        <strain evidence="2 3">SgZ-5</strain>
    </source>
</reference>
<protein>
    <submittedName>
        <fullName evidence="2">Uncharacterized protein</fullName>
    </submittedName>
</protein>
<dbReference type="AlphaFoldDB" id="A0A160JIH1"/>
<keyword evidence="3" id="KW-1185">Reference proteome</keyword>
<evidence type="ECO:0000313" key="3">
    <source>
        <dbReference type="Proteomes" id="UP000077405"/>
    </source>
</evidence>
<dbReference type="Proteomes" id="UP000077405">
    <property type="component" value="Chromosome"/>
</dbReference>
<proteinExistence type="predicted"/>
<evidence type="ECO:0000313" key="2">
    <source>
        <dbReference type="EMBL" id="ANC92949.1"/>
    </source>
</evidence>
<accession>A0A160JIH1</accession>